<comment type="similarity">
    <text evidence="1">Belongs to the catalase family.</text>
</comment>
<keyword evidence="5" id="KW-0560">Oxidoreductase</keyword>
<dbReference type="Gene3D" id="2.40.180.10">
    <property type="entry name" value="Catalase core domain"/>
    <property type="match status" value="1"/>
</dbReference>
<dbReference type="GO" id="GO:0005739">
    <property type="term" value="C:mitochondrion"/>
    <property type="evidence" value="ECO:0007669"/>
    <property type="project" value="TreeGrafter"/>
</dbReference>
<dbReference type="InterPro" id="IPR018028">
    <property type="entry name" value="Catalase"/>
</dbReference>
<dbReference type="EMBL" id="CAJNOJ010000396">
    <property type="protein sequence ID" value="CAF1432304.1"/>
    <property type="molecule type" value="Genomic_DNA"/>
</dbReference>
<evidence type="ECO:0000313" key="9">
    <source>
        <dbReference type="Proteomes" id="UP000663852"/>
    </source>
</evidence>
<evidence type="ECO:0000256" key="1">
    <source>
        <dbReference type="ARBA" id="ARBA00005329"/>
    </source>
</evidence>
<dbReference type="SUPFAM" id="SSF56634">
    <property type="entry name" value="Heme-dependent catalase-like"/>
    <property type="match status" value="1"/>
</dbReference>
<dbReference type="GO" id="GO:0020037">
    <property type="term" value="F:heme binding"/>
    <property type="evidence" value="ECO:0007669"/>
    <property type="project" value="InterPro"/>
</dbReference>
<comment type="caution">
    <text evidence="8">The sequence shown here is derived from an EMBL/GenBank/DDBJ whole genome shotgun (WGS) entry which is preliminary data.</text>
</comment>
<proteinExistence type="inferred from homology"/>
<dbReference type="Pfam" id="PF00199">
    <property type="entry name" value="Catalase"/>
    <property type="match status" value="1"/>
</dbReference>
<dbReference type="Proteomes" id="UP000663852">
    <property type="component" value="Unassembled WGS sequence"/>
</dbReference>
<dbReference type="PROSITE" id="PS51402">
    <property type="entry name" value="CATALASE_3"/>
    <property type="match status" value="1"/>
</dbReference>
<gene>
    <name evidence="8" type="ORF">EDS130_LOCUS38290</name>
</gene>
<keyword evidence="3" id="KW-0349">Heme</keyword>
<evidence type="ECO:0000259" key="7">
    <source>
        <dbReference type="Pfam" id="PF00199"/>
    </source>
</evidence>
<dbReference type="OrthoDB" id="6880011at2759"/>
<keyword evidence="6" id="KW-0408">Iron</keyword>
<dbReference type="GO" id="GO:0004096">
    <property type="term" value="F:catalase activity"/>
    <property type="evidence" value="ECO:0007669"/>
    <property type="project" value="InterPro"/>
</dbReference>
<dbReference type="InterPro" id="IPR020835">
    <property type="entry name" value="Catalase_sf"/>
</dbReference>
<evidence type="ECO:0000256" key="4">
    <source>
        <dbReference type="ARBA" id="ARBA00022723"/>
    </source>
</evidence>
<protein>
    <recommendedName>
        <fullName evidence="7">Catalase core domain-containing protein</fullName>
    </recommendedName>
</protein>
<keyword evidence="4" id="KW-0479">Metal-binding</keyword>
<evidence type="ECO:0000256" key="5">
    <source>
        <dbReference type="ARBA" id="ARBA00023002"/>
    </source>
</evidence>
<dbReference type="GO" id="GO:0005777">
    <property type="term" value="C:peroxisome"/>
    <property type="evidence" value="ECO:0007669"/>
    <property type="project" value="TreeGrafter"/>
</dbReference>
<name>A0A815N4E7_ADIRI</name>
<feature type="domain" description="Catalase core" evidence="7">
    <location>
        <begin position="26"/>
        <end position="104"/>
    </location>
</feature>
<organism evidence="8 9">
    <name type="scientific">Adineta ricciae</name>
    <name type="common">Rotifer</name>
    <dbReference type="NCBI Taxonomy" id="249248"/>
    <lineage>
        <taxon>Eukaryota</taxon>
        <taxon>Metazoa</taxon>
        <taxon>Spiralia</taxon>
        <taxon>Gnathifera</taxon>
        <taxon>Rotifera</taxon>
        <taxon>Eurotatoria</taxon>
        <taxon>Bdelloidea</taxon>
        <taxon>Adinetida</taxon>
        <taxon>Adinetidae</taxon>
        <taxon>Adineta</taxon>
    </lineage>
</organism>
<evidence type="ECO:0000256" key="3">
    <source>
        <dbReference type="ARBA" id="ARBA00022617"/>
    </source>
</evidence>
<keyword evidence="2" id="KW-0575">Peroxidase</keyword>
<evidence type="ECO:0000313" key="8">
    <source>
        <dbReference type="EMBL" id="CAF1432304.1"/>
    </source>
</evidence>
<dbReference type="GO" id="GO:0042542">
    <property type="term" value="P:response to hydrogen peroxide"/>
    <property type="evidence" value="ECO:0007669"/>
    <property type="project" value="TreeGrafter"/>
</dbReference>
<dbReference type="InterPro" id="IPR011614">
    <property type="entry name" value="Catalase_core"/>
</dbReference>
<reference evidence="8" key="1">
    <citation type="submission" date="2021-02" db="EMBL/GenBank/DDBJ databases">
        <authorList>
            <person name="Nowell W R."/>
        </authorList>
    </citation>
    <scope>NUCLEOTIDE SEQUENCE</scope>
</reference>
<dbReference type="AlphaFoldDB" id="A0A815N4E7"/>
<dbReference type="PANTHER" id="PTHR11465">
    <property type="entry name" value="CATALASE"/>
    <property type="match status" value="1"/>
</dbReference>
<dbReference type="GO" id="GO:0042744">
    <property type="term" value="P:hydrogen peroxide catabolic process"/>
    <property type="evidence" value="ECO:0007669"/>
    <property type="project" value="TreeGrafter"/>
</dbReference>
<evidence type="ECO:0000256" key="6">
    <source>
        <dbReference type="ARBA" id="ARBA00023004"/>
    </source>
</evidence>
<evidence type="ECO:0000256" key="2">
    <source>
        <dbReference type="ARBA" id="ARBA00022559"/>
    </source>
</evidence>
<dbReference type="GO" id="GO:0046872">
    <property type="term" value="F:metal ion binding"/>
    <property type="evidence" value="ECO:0007669"/>
    <property type="project" value="UniProtKB-KW"/>
</dbReference>
<accession>A0A815N4E7</accession>
<dbReference type="PANTHER" id="PTHR11465:SF9">
    <property type="entry name" value="CATALASE"/>
    <property type="match status" value="1"/>
</dbReference>
<sequence length="107" mass="12146">MSRQNAPDRAVHSKGFIAYNSLGPDSSGPVDTIREARGFTAKMYTNEGIWDLVTTSSPGFFIRNPILFPELARALKRNPQTNMKDPNVYWNFVANHIETVHQAHHYD</sequence>